<proteinExistence type="predicted"/>
<organism evidence="4">
    <name type="scientific">Acetithermum autotrophicum</name>
    <dbReference type="NCBI Taxonomy" id="1446466"/>
    <lineage>
        <taxon>Bacteria</taxon>
        <taxon>Candidatus Bipolaricaulota</taxon>
        <taxon>Candidatus Acetithermum</taxon>
    </lineage>
</organism>
<dbReference type="Gene3D" id="3.10.310.50">
    <property type="match status" value="1"/>
</dbReference>
<protein>
    <submittedName>
        <fullName evidence="4">Hypothetical conserved protein</fullName>
    </submittedName>
</protein>
<name>H5SRD5_ACEAU</name>
<gene>
    <name evidence="4" type="ORF">HGMM_OP2C200</name>
</gene>
<reference evidence="4" key="1">
    <citation type="journal article" date="2005" name="Environ. Microbiol.">
        <title>Genetic and functional properties of uncultivated thermophilic crenarchaeotes from a subsurface gold mine as revealed by analysis of genome fragments.</title>
        <authorList>
            <person name="Nunoura T."/>
            <person name="Hirayama H."/>
            <person name="Takami H."/>
            <person name="Oida H."/>
            <person name="Nishi S."/>
            <person name="Shimamura S."/>
            <person name="Suzuki Y."/>
            <person name="Inagaki F."/>
            <person name="Takai K."/>
            <person name="Nealson K.H."/>
            <person name="Horikoshi K."/>
        </authorList>
    </citation>
    <scope>NUCLEOTIDE SEQUENCE</scope>
</reference>
<dbReference type="AlphaFoldDB" id="H5SRD5"/>
<keyword evidence="1" id="KW-0472">Membrane</keyword>
<reference evidence="4" key="2">
    <citation type="journal article" date="2012" name="PLoS ONE">
        <title>A Deeply Branching Thermophilic Bacterium with an Ancient Acetyl-CoA Pathway Dominates a Subsurface Ecosystem.</title>
        <authorList>
            <person name="Takami H."/>
            <person name="Noguchi H."/>
            <person name="Takaki Y."/>
            <person name="Uchiyama I."/>
            <person name="Toyoda A."/>
            <person name="Nishi S."/>
            <person name="Chee G.-J."/>
            <person name="Arai W."/>
            <person name="Nunoura T."/>
            <person name="Itoh T."/>
            <person name="Hattori M."/>
            <person name="Takai K."/>
        </authorList>
    </citation>
    <scope>NUCLEOTIDE SEQUENCE</scope>
</reference>
<dbReference type="InterPro" id="IPR007621">
    <property type="entry name" value="TPM_dom"/>
</dbReference>
<keyword evidence="1" id="KW-1133">Transmembrane helix</keyword>
<feature type="signal peptide" evidence="2">
    <location>
        <begin position="1"/>
        <end position="18"/>
    </location>
</feature>
<feature type="domain" description="TPM" evidence="3">
    <location>
        <begin position="28"/>
        <end position="149"/>
    </location>
</feature>
<feature type="chain" id="PRO_5003597709" evidence="2">
    <location>
        <begin position="19"/>
        <end position="255"/>
    </location>
</feature>
<dbReference type="EMBL" id="AP011801">
    <property type="protein sequence ID" value="BAL58652.1"/>
    <property type="molecule type" value="Genomic_DNA"/>
</dbReference>
<evidence type="ECO:0000256" key="1">
    <source>
        <dbReference type="SAM" id="Phobius"/>
    </source>
</evidence>
<sequence>MIQKILVLLLAISVGALAQEIPAFQGYVSDYAEVLSPQMREKLTALLQELEQKTTAQIAVLTVKTTQPFDDFQYGVKVFDSWKIGQKGKDNGALFLVATEDRRVRILTGYGLEGILPDGKVGAILDEFVLPELRQGRFDEGIYKGVWAVALVIAKDAGVELTGEAPIDPERLPGENISPLSLVIALLVIFFVVSLIMRSARRARRASSIPWWIWMAGMGTGRSSGRGSFGGGFSRGGFGGFGGGRTGGGGAGRGW</sequence>
<accession>H5SRD5</accession>
<evidence type="ECO:0000259" key="3">
    <source>
        <dbReference type="Pfam" id="PF04536"/>
    </source>
</evidence>
<keyword evidence="2" id="KW-0732">Signal</keyword>
<dbReference type="PANTHER" id="PTHR30373:SF2">
    <property type="entry name" value="UPF0603 PROTEIN YGCG"/>
    <property type="match status" value="1"/>
</dbReference>
<evidence type="ECO:0000313" key="4">
    <source>
        <dbReference type="EMBL" id="BAL58652.1"/>
    </source>
</evidence>
<evidence type="ECO:0000256" key="2">
    <source>
        <dbReference type="SAM" id="SignalP"/>
    </source>
</evidence>
<dbReference type="Pfam" id="PF04536">
    <property type="entry name" value="TPM_phosphatase"/>
    <property type="match status" value="1"/>
</dbReference>
<dbReference type="PANTHER" id="PTHR30373">
    <property type="entry name" value="UPF0603 PROTEIN YGCG"/>
    <property type="match status" value="1"/>
</dbReference>
<feature type="transmembrane region" description="Helical" evidence="1">
    <location>
        <begin position="177"/>
        <end position="197"/>
    </location>
</feature>
<keyword evidence="1" id="KW-0812">Transmembrane</keyword>